<evidence type="ECO:0000313" key="3">
    <source>
        <dbReference type="Proteomes" id="UP001430356"/>
    </source>
</evidence>
<protein>
    <submittedName>
        <fullName evidence="2">Uncharacterized protein</fullName>
    </submittedName>
</protein>
<name>A0AAW0EQQ0_9TRYP</name>
<proteinExistence type="predicted"/>
<evidence type="ECO:0000256" key="1">
    <source>
        <dbReference type="SAM" id="MobiDB-lite"/>
    </source>
</evidence>
<reference evidence="2 3" key="1">
    <citation type="journal article" date="2021" name="MBio">
        <title>A New Model Trypanosomatid, Novymonas esmeraldas: Genomic Perception of Its 'Candidatus Pandoraea novymonadis' Endosymbiont.</title>
        <authorList>
            <person name="Zakharova A."/>
            <person name="Saura A."/>
            <person name="Butenko A."/>
            <person name="Podesvova L."/>
            <person name="Warmusova S."/>
            <person name="Kostygov A.Y."/>
            <person name="Nenarokova A."/>
            <person name="Lukes J."/>
            <person name="Opperdoes F.R."/>
            <person name="Yurchenko V."/>
        </authorList>
    </citation>
    <scope>NUCLEOTIDE SEQUENCE [LARGE SCALE GENOMIC DNA]</scope>
    <source>
        <strain evidence="2 3">E262AT.01</strain>
    </source>
</reference>
<dbReference type="Proteomes" id="UP001430356">
    <property type="component" value="Unassembled WGS sequence"/>
</dbReference>
<evidence type="ECO:0000313" key="2">
    <source>
        <dbReference type="EMBL" id="KAK7196457.1"/>
    </source>
</evidence>
<dbReference type="AlphaFoldDB" id="A0AAW0EQQ0"/>
<keyword evidence="3" id="KW-1185">Reference proteome</keyword>
<comment type="caution">
    <text evidence="2">The sequence shown here is derived from an EMBL/GenBank/DDBJ whole genome shotgun (WGS) entry which is preliminary data.</text>
</comment>
<sequence length="304" mass="34350">MRISSNSLSEAATQLEQDRARDFFRLLYIVDRARLFLSVPMNNVDWRLTCDCLDEMNHRYADTGFLLGFTGGYVLRNRASHRLLPRLWVSIYLGLVFYDWELRRATRAPALGYWNAICTLDSEVGRIARVLHTPARFYEAAPPLPPPARAAPSSAPTVLPPPPPRAAVPSSTSTSGARADASMRDGLSRAVAGAVSSLLLMTLFTHVFEGSSWRHRDSDSVEVTALVLNNRFLRWTLLESCQVQRSTATEYNISLKWFPSLRASDSLRRSFQCRDLILERSTPGGRLWYRMHFSLLRCLGLDTP</sequence>
<accession>A0AAW0EQQ0</accession>
<feature type="region of interest" description="Disordered" evidence="1">
    <location>
        <begin position="148"/>
        <end position="179"/>
    </location>
</feature>
<dbReference type="EMBL" id="JAECZO010000076">
    <property type="protein sequence ID" value="KAK7196457.1"/>
    <property type="molecule type" value="Genomic_DNA"/>
</dbReference>
<gene>
    <name evidence="2" type="ORF">NESM_000583100</name>
</gene>
<organism evidence="2 3">
    <name type="scientific">Novymonas esmeraldas</name>
    <dbReference type="NCBI Taxonomy" id="1808958"/>
    <lineage>
        <taxon>Eukaryota</taxon>
        <taxon>Discoba</taxon>
        <taxon>Euglenozoa</taxon>
        <taxon>Kinetoplastea</taxon>
        <taxon>Metakinetoplastina</taxon>
        <taxon>Trypanosomatida</taxon>
        <taxon>Trypanosomatidae</taxon>
        <taxon>Novymonas</taxon>
    </lineage>
</organism>